<organism evidence="1 2">
    <name type="scientific">Marinobacter adhaerens</name>
    <dbReference type="NCBI Taxonomy" id="1033846"/>
    <lineage>
        <taxon>Bacteria</taxon>
        <taxon>Pseudomonadati</taxon>
        <taxon>Pseudomonadota</taxon>
        <taxon>Gammaproteobacteria</taxon>
        <taxon>Pseudomonadales</taxon>
        <taxon>Marinobacteraceae</taxon>
        <taxon>Marinobacter</taxon>
    </lineage>
</organism>
<dbReference type="SUPFAM" id="SSF46894">
    <property type="entry name" value="C-terminal effector domain of the bipartite response regulators"/>
    <property type="match status" value="1"/>
</dbReference>
<sequence>MDTFTATEFTACNKNNLFTKSQLETLAWMAEGKENFAIGMLRGHGEPGAKKLTCQVMHKLQCNNRCLAIARAFKEGYLKAADTTCKVADAARNNAAKAIAGVLIVISGITAGTGTGDSFLRTASSRSHGVYRVRWEEVLPANHGSAA</sequence>
<dbReference type="GeneID" id="78560576"/>
<gene>
    <name evidence="1" type="ORF">KQ249_14045</name>
</gene>
<keyword evidence="2" id="KW-1185">Reference proteome</keyword>
<accession>A0ABX8IF16</accession>
<dbReference type="RefSeq" id="WP_014577338.1">
    <property type="nucleotide sequence ID" value="NZ_CP076686.1"/>
</dbReference>
<name>A0ABX8IF16_9GAMM</name>
<evidence type="ECO:0000313" key="2">
    <source>
        <dbReference type="Proteomes" id="UP000683442"/>
    </source>
</evidence>
<dbReference type="InterPro" id="IPR016032">
    <property type="entry name" value="Sig_transdc_resp-reg_C-effctor"/>
</dbReference>
<reference evidence="1 2" key="1">
    <citation type="submission" date="2021-06" db="EMBL/GenBank/DDBJ databases">
        <title>Microbial metabolic specificity influences pelagic lipid remineralization.</title>
        <authorList>
            <person name="Behrendt L."/>
            <person name="Hunter J.E."/>
            <person name="Alcolombri U."/>
            <person name="Smriga S."/>
            <person name="Mincer T."/>
            <person name="Lowenstein D.P."/>
            <person name="Peaudecerf F.J."/>
            <person name="Fernandez V.I."/>
            <person name="Fredricks H."/>
            <person name="Almblad H."/>
            <person name="Harrison J.J."/>
            <person name="Stocker R."/>
            <person name="Van Mooy B.A.S."/>
        </authorList>
    </citation>
    <scope>NUCLEOTIDE SEQUENCE [LARGE SCALE GENOMIC DNA]</scope>
    <source>
        <strain evidence="1 2">HP15-B</strain>
    </source>
</reference>
<dbReference type="EMBL" id="CP076686">
    <property type="protein sequence ID" value="QWV11804.1"/>
    <property type="molecule type" value="Genomic_DNA"/>
</dbReference>
<proteinExistence type="predicted"/>
<evidence type="ECO:0000313" key="1">
    <source>
        <dbReference type="EMBL" id="QWV11804.1"/>
    </source>
</evidence>
<protein>
    <submittedName>
        <fullName evidence="1">Helix-turn-helix transcriptional regulator</fullName>
    </submittedName>
</protein>
<dbReference type="Proteomes" id="UP000683442">
    <property type="component" value="Chromosome"/>
</dbReference>